<evidence type="ECO:0000313" key="3">
    <source>
        <dbReference type="EMBL" id="CUN41170.1"/>
    </source>
</evidence>
<organism evidence="3 4">
    <name type="scientific">Dorea longicatena</name>
    <dbReference type="NCBI Taxonomy" id="88431"/>
    <lineage>
        <taxon>Bacteria</taxon>
        <taxon>Bacillati</taxon>
        <taxon>Bacillota</taxon>
        <taxon>Clostridia</taxon>
        <taxon>Lachnospirales</taxon>
        <taxon>Lachnospiraceae</taxon>
        <taxon>Dorea</taxon>
    </lineage>
</organism>
<name>A0A173WQ00_9FIRM</name>
<sequence length="181" mass="20855">MGLKDYTDTKNGPQLAVLKHAVIGDRIGEVKIEKGFLKFKGTMTDKHTKEVHHCTMAGCDCEDYKKNKLPCVHMYKLALEYGMYKDIQKRGFAGKLAGLSDEAFAYFESAMYGGYYDKERDIEDGSWEKITQKIKSELSREGLLEFHRGYFVFTNHVQNEIIGYILATFSDPRSIERRKNQ</sequence>
<protein>
    <recommendedName>
        <fullName evidence="2">SWIM-type domain-containing protein</fullName>
    </recommendedName>
</protein>
<dbReference type="AlphaFoldDB" id="A0A173WQ00"/>
<dbReference type="EMBL" id="CYYY01000001">
    <property type="protein sequence ID" value="CUN41170.1"/>
    <property type="molecule type" value="Genomic_DNA"/>
</dbReference>
<evidence type="ECO:0000256" key="1">
    <source>
        <dbReference type="PROSITE-ProRule" id="PRU00325"/>
    </source>
</evidence>
<dbReference type="Proteomes" id="UP000095439">
    <property type="component" value="Unassembled WGS sequence"/>
</dbReference>
<gene>
    <name evidence="3" type="ORF">ERS852423_00372</name>
</gene>
<dbReference type="RefSeq" id="WP_055180299.1">
    <property type="nucleotide sequence ID" value="NZ_CABIWY010000001.1"/>
</dbReference>
<reference evidence="3 4" key="1">
    <citation type="submission" date="2015-09" db="EMBL/GenBank/DDBJ databases">
        <authorList>
            <consortium name="Pathogen Informatics"/>
        </authorList>
    </citation>
    <scope>NUCLEOTIDE SEQUENCE [LARGE SCALE GENOMIC DNA]</scope>
    <source>
        <strain evidence="3 4">2789STDY5608866</strain>
    </source>
</reference>
<keyword evidence="1" id="KW-0479">Metal-binding</keyword>
<keyword evidence="1" id="KW-0863">Zinc-finger</keyword>
<evidence type="ECO:0000313" key="4">
    <source>
        <dbReference type="Proteomes" id="UP000095439"/>
    </source>
</evidence>
<accession>A0A173WQ00</accession>
<dbReference type="GO" id="GO:0008270">
    <property type="term" value="F:zinc ion binding"/>
    <property type="evidence" value="ECO:0007669"/>
    <property type="project" value="UniProtKB-KW"/>
</dbReference>
<proteinExistence type="predicted"/>
<dbReference type="Pfam" id="PF04434">
    <property type="entry name" value="SWIM"/>
    <property type="match status" value="1"/>
</dbReference>
<feature type="domain" description="SWIM-type" evidence="2">
    <location>
        <begin position="39"/>
        <end position="82"/>
    </location>
</feature>
<dbReference type="InterPro" id="IPR007527">
    <property type="entry name" value="Znf_SWIM"/>
</dbReference>
<keyword evidence="1" id="KW-0862">Zinc</keyword>
<dbReference type="PROSITE" id="PS50966">
    <property type="entry name" value="ZF_SWIM"/>
    <property type="match status" value="1"/>
</dbReference>
<evidence type="ECO:0000259" key="2">
    <source>
        <dbReference type="PROSITE" id="PS50966"/>
    </source>
</evidence>